<organism evidence="6 7">
    <name type="scientific">Sumerlaea chitinivorans</name>
    <dbReference type="NCBI Taxonomy" id="2250252"/>
    <lineage>
        <taxon>Bacteria</taxon>
        <taxon>Candidatus Sumerlaeota</taxon>
        <taxon>Candidatus Sumerlaeia</taxon>
        <taxon>Candidatus Sumerlaeales</taxon>
        <taxon>Candidatus Sumerlaeaceae</taxon>
        <taxon>Candidatus Sumerlaea</taxon>
    </lineage>
</organism>
<dbReference type="InterPro" id="IPR051600">
    <property type="entry name" value="Beta-PGM-like"/>
</dbReference>
<evidence type="ECO:0000256" key="3">
    <source>
        <dbReference type="ARBA" id="ARBA00022723"/>
    </source>
</evidence>
<evidence type="ECO:0000313" key="6">
    <source>
        <dbReference type="EMBL" id="AXA37187.1"/>
    </source>
</evidence>
<dbReference type="EMBL" id="CP030759">
    <property type="protein sequence ID" value="AXA37187.1"/>
    <property type="molecule type" value="Genomic_DNA"/>
</dbReference>
<accession>A0A2Z4Y7G6</accession>
<dbReference type="PANTHER" id="PTHR46193:SF18">
    <property type="entry name" value="HEXITOL PHOSPHATASE B"/>
    <property type="match status" value="1"/>
</dbReference>
<evidence type="ECO:0000256" key="5">
    <source>
        <dbReference type="ARBA" id="ARBA00023277"/>
    </source>
</evidence>
<keyword evidence="4" id="KW-0460">Magnesium</keyword>
<dbReference type="SFLD" id="SFLDG01129">
    <property type="entry name" value="C1.5:_HAD__Beta-PGM__Phosphata"/>
    <property type="match status" value="1"/>
</dbReference>
<dbReference type="Gene3D" id="3.40.50.1000">
    <property type="entry name" value="HAD superfamily/HAD-like"/>
    <property type="match status" value="1"/>
</dbReference>
<dbReference type="InterPro" id="IPR023198">
    <property type="entry name" value="PGP-like_dom2"/>
</dbReference>
<dbReference type="InterPro" id="IPR023214">
    <property type="entry name" value="HAD_sf"/>
</dbReference>
<keyword evidence="5" id="KW-0119">Carbohydrate metabolism</keyword>
<comment type="similarity">
    <text evidence="2">Belongs to the HAD-like hydrolase superfamily. CbbY/CbbZ/Gph/YieH family.</text>
</comment>
<protein>
    <submittedName>
        <fullName evidence="6">Phosphatase YieH</fullName>
    </submittedName>
</protein>
<dbReference type="InterPro" id="IPR036412">
    <property type="entry name" value="HAD-like_sf"/>
</dbReference>
<evidence type="ECO:0000256" key="1">
    <source>
        <dbReference type="ARBA" id="ARBA00001946"/>
    </source>
</evidence>
<proteinExistence type="inferred from homology"/>
<evidence type="ECO:0000256" key="2">
    <source>
        <dbReference type="ARBA" id="ARBA00006171"/>
    </source>
</evidence>
<evidence type="ECO:0000256" key="4">
    <source>
        <dbReference type="ARBA" id="ARBA00022842"/>
    </source>
</evidence>
<dbReference type="Proteomes" id="UP000262583">
    <property type="component" value="Chromosome"/>
</dbReference>
<dbReference type="InterPro" id="IPR006439">
    <property type="entry name" value="HAD-SF_hydro_IA"/>
</dbReference>
<dbReference type="SUPFAM" id="SSF56784">
    <property type="entry name" value="HAD-like"/>
    <property type="match status" value="1"/>
</dbReference>
<sequence>MKFGVIFDNDGVLVDSEHISLKAYRQAIREQGVELREEDDAHYCGLTDADIIRDMREVYGADLDLERFSARKRELYFELAAAAGAMRVFDGVRELLELLQANQIPYALASSGSREKILFNLRLANLLEYFDVPAEVQGRAAQARDAACRTGIIVSGEDFHRGKPDPEIFLCAAERLGLSPAQCVIIEDSINGLKAARAAGAIAVGVANTFPAEMLQPWADVVVSSMRELTLPRLEELARATKV</sequence>
<evidence type="ECO:0000313" key="7">
    <source>
        <dbReference type="Proteomes" id="UP000262583"/>
    </source>
</evidence>
<gene>
    <name evidence="6" type="ORF">BRCON_2417</name>
</gene>
<reference evidence="6 7" key="1">
    <citation type="submission" date="2018-05" db="EMBL/GenBank/DDBJ databases">
        <title>A metagenomic window into the 2 km-deep terrestrial subsurface aquifer revealed taxonomically and functionally diverse microbial community comprising novel uncultured bacterial lineages.</title>
        <authorList>
            <person name="Kadnikov V.V."/>
            <person name="Mardanov A.V."/>
            <person name="Beletsky A.V."/>
            <person name="Banks D."/>
            <person name="Pimenov N.V."/>
            <person name="Frank Y.A."/>
            <person name="Karnachuk O.V."/>
            <person name="Ravin N.V."/>
        </authorList>
    </citation>
    <scope>NUCLEOTIDE SEQUENCE [LARGE SCALE GENOMIC DNA]</scope>
    <source>
        <strain evidence="6">BY</strain>
    </source>
</reference>
<dbReference type="Pfam" id="PF00702">
    <property type="entry name" value="Hydrolase"/>
    <property type="match status" value="1"/>
</dbReference>
<dbReference type="GO" id="GO:0046872">
    <property type="term" value="F:metal ion binding"/>
    <property type="evidence" value="ECO:0007669"/>
    <property type="project" value="UniProtKB-KW"/>
</dbReference>
<dbReference type="AlphaFoldDB" id="A0A2Z4Y7G6"/>
<keyword evidence="3" id="KW-0479">Metal-binding</keyword>
<dbReference type="NCBIfam" id="TIGR01509">
    <property type="entry name" value="HAD-SF-IA-v3"/>
    <property type="match status" value="1"/>
</dbReference>
<dbReference type="PANTHER" id="PTHR46193">
    <property type="entry name" value="6-PHOSPHOGLUCONATE PHOSPHATASE"/>
    <property type="match status" value="1"/>
</dbReference>
<dbReference type="Gene3D" id="1.10.150.240">
    <property type="entry name" value="Putative phosphatase, domain 2"/>
    <property type="match status" value="1"/>
</dbReference>
<dbReference type="GO" id="GO:0003824">
    <property type="term" value="F:catalytic activity"/>
    <property type="evidence" value="ECO:0007669"/>
    <property type="project" value="UniProtKB-ARBA"/>
</dbReference>
<dbReference type="KEGG" id="schv:BRCON_2417"/>
<name>A0A2Z4Y7G6_SUMC1</name>
<dbReference type="SFLD" id="SFLDS00003">
    <property type="entry name" value="Haloacid_Dehalogenase"/>
    <property type="match status" value="1"/>
</dbReference>
<comment type="cofactor">
    <cofactor evidence="1">
        <name>Mg(2+)</name>
        <dbReference type="ChEBI" id="CHEBI:18420"/>
    </cofactor>
</comment>